<feature type="compositionally biased region" description="Polar residues" evidence="1">
    <location>
        <begin position="615"/>
        <end position="624"/>
    </location>
</feature>
<gene>
    <name evidence="2" type="ORF">A2W58_03505</name>
</gene>
<dbReference type="Proteomes" id="UP000179264">
    <property type="component" value="Unassembled WGS sequence"/>
</dbReference>
<name>A0A1G2T7H5_9BACT</name>
<feature type="compositionally biased region" description="Low complexity" evidence="1">
    <location>
        <begin position="644"/>
        <end position="659"/>
    </location>
</feature>
<evidence type="ECO:0000313" key="2">
    <source>
        <dbReference type="EMBL" id="OHA93112.1"/>
    </source>
</evidence>
<proteinExistence type="predicted"/>
<protein>
    <submittedName>
        <fullName evidence="2">Uncharacterized protein</fullName>
    </submittedName>
</protein>
<sequence length="852" mass="93636">MKTTPEYPTLAISSELDEVLNSKTPAHFDILRKQTETPLIRGGEKAFLQAARENQPTDLPIPSDEGIVHFENVTVSSSPDKNRTEKVKNTEEKKEEKFLLPSQILLSLDEMIKSGRLLKFLRFSVADATSSDDVEYFLFIACEKGDITVEEKREMLAFLKSETTVSSISEKVKNPPNAEGDLKIEEVVGETLPEQIEDTLREARSEYATQLIAWKNEIRQKKGKFAKVLADLGGERSLPDQEKPQELKDAEEAYLVAKKKKRQVMFSQSETMVGMEGDYQFNMEMIKEAENEYISLQRKITESLPPLEKGIVTKAFEKWAKLPMPARVALSTALLTGTSVAIGSLALGGAAAYGGYRLARGLAGASVSQGVGKLVDGIFRKGNERMKSNILEQYGTNISEENFEKKEKEMMRAFEKEENAIKRQRLYKATAMITSGGFAAGVLGKISSLQSAVNAPTVGGGVRLSENIPKSGVIVSEPTPPPVPGPMLGPKVVAELPTTKVELSPRGFIQDFENLKAKLVEQYGGTDKVPGQYEHFVKTPAVKLAQEFGFYDAEKNMSGIGLKGESLILDTKGNLVYHQLDGSDHIMMDTNTGSVEEKFSGKMFTKDISEEATADNVSVETKPQSEVSVEPEVVENAPQATEAENVPEISEPVSESEMPAEPHGAVESTPMEAEASVSEPQILRHFPRSFEATSISTPSGVTLHYDISTGKSIPESLLLNEVEFARRYNSGGAEIWKLDDKFQNGNEYKNVRALLAQSTEDPRYVKQLGRIVMSVPFEDGKIHIVQGVGGGNPNEATVLLNGKEVARGTLTQTGPKIELIKGLKGGLLFPDTAYERAFKKVLPVIKTLKMRE</sequence>
<comment type="caution">
    <text evidence="2">The sequence shown here is derived from an EMBL/GenBank/DDBJ whole genome shotgun (WGS) entry which is preliminary data.</text>
</comment>
<evidence type="ECO:0000256" key="1">
    <source>
        <dbReference type="SAM" id="MobiDB-lite"/>
    </source>
</evidence>
<evidence type="ECO:0000313" key="3">
    <source>
        <dbReference type="Proteomes" id="UP000179264"/>
    </source>
</evidence>
<dbReference type="EMBL" id="MHVL01000027">
    <property type="protein sequence ID" value="OHA93112.1"/>
    <property type="molecule type" value="Genomic_DNA"/>
</dbReference>
<organism evidence="2 3">
    <name type="scientific">Candidatus Zambryskibacteria bacterium RIFCSPHIGHO2_02_38_10.5</name>
    <dbReference type="NCBI Taxonomy" id="1802742"/>
    <lineage>
        <taxon>Bacteria</taxon>
        <taxon>Candidatus Zambryskiibacteriota</taxon>
    </lineage>
</organism>
<reference evidence="2 3" key="1">
    <citation type="journal article" date="2016" name="Nat. Commun.">
        <title>Thousands of microbial genomes shed light on interconnected biogeochemical processes in an aquifer system.</title>
        <authorList>
            <person name="Anantharaman K."/>
            <person name="Brown C.T."/>
            <person name="Hug L.A."/>
            <person name="Sharon I."/>
            <person name="Castelle C.J."/>
            <person name="Probst A.J."/>
            <person name="Thomas B.C."/>
            <person name="Singh A."/>
            <person name="Wilkins M.J."/>
            <person name="Karaoz U."/>
            <person name="Brodie E.L."/>
            <person name="Williams K.H."/>
            <person name="Hubbard S.S."/>
            <person name="Banfield J.F."/>
        </authorList>
    </citation>
    <scope>NUCLEOTIDE SEQUENCE [LARGE SCALE GENOMIC DNA]</scope>
</reference>
<feature type="compositionally biased region" description="Low complexity" evidence="1">
    <location>
        <begin position="625"/>
        <end position="635"/>
    </location>
</feature>
<feature type="region of interest" description="Disordered" evidence="1">
    <location>
        <begin position="611"/>
        <end position="667"/>
    </location>
</feature>
<dbReference type="AlphaFoldDB" id="A0A1G2T7H5"/>
<accession>A0A1G2T7H5</accession>